<dbReference type="Proteomes" id="UP000783686">
    <property type="component" value="Unassembled WGS sequence"/>
</dbReference>
<organism evidence="5 6">
    <name type="scientific">Bursaphelenchus okinawaensis</name>
    <dbReference type="NCBI Taxonomy" id="465554"/>
    <lineage>
        <taxon>Eukaryota</taxon>
        <taxon>Metazoa</taxon>
        <taxon>Ecdysozoa</taxon>
        <taxon>Nematoda</taxon>
        <taxon>Chromadorea</taxon>
        <taxon>Rhabditida</taxon>
        <taxon>Tylenchina</taxon>
        <taxon>Tylenchomorpha</taxon>
        <taxon>Aphelenchoidea</taxon>
        <taxon>Aphelenchoididae</taxon>
        <taxon>Bursaphelenchus</taxon>
    </lineage>
</organism>
<dbReference type="GO" id="GO:0008270">
    <property type="term" value="F:zinc ion binding"/>
    <property type="evidence" value="ECO:0007669"/>
    <property type="project" value="UniProtKB-KW"/>
</dbReference>
<name>A0A811KUG7_9BILA</name>
<evidence type="ECO:0000313" key="6">
    <source>
        <dbReference type="Proteomes" id="UP000614601"/>
    </source>
</evidence>
<sequence length="84" mass="9643">MAHSTKEFDTSLWWYDDEEGAVCCICMDPPEVSAICMKCNQMVGCEGCVRLWHKTQMSDGTYPDCPLCRASWRILDRSIKICRS</sequence>
<keyword evidence="2" id="KW-0862">Zinc</keyword>
<gene>
    <name evidence="5" type="ORF">BOKJ2_LOCUS8175</name>
</gene>
<keyword evidence="6" id="KW-1185">Reference proteome</keyword>
<dbReference type="EMBL" id="CAJFDH010000004">
    <property type="protein sequence ID" value="CAD5218965.1"/>
    <property type="molecule type" value="Genomic_DNA"/>
</dbReference>
<proteinExistence type="predicted"/>
<feature type="domain" description="RING-type" evidence="4">
    <location>
        <begin position="23"/>
        <end position="69"/>
    </location>
</feature>
<dbReference type="Gene3D" id="3.30.40.10">
    <property type="entry name" value="Zinc/RING finger domain, C3HC4 (zinc finger)"/>
    <property type="match status" value="1"/>
</dbReference>
<dbReference type="InterPro" id="IPR001841">
    <property type="entry name" value="Znf_RING"/>
</dbReference>
<comment type="caution">
    <text evidence="5">The sequence shown here is derived from an EMBL/GenBank/DDBJ whole genome shotgun (WGS) entry which is preliminary data.</text>
</comment>
<evidence type="ECO:0000313" key="5">
    <source>
        <dbReference type="EMBL" id="CAD5218965.1"/>
    </source>
</evidence>
<dbReference type="OrthoDB" id="10392490at2759"/>
<keyword evidence="1 3" id="KW-0479">Metal-binding</keyword>
<dbReference type="Pfam" id="PF13920">
    <property type="entry name" value="zf-C3HC4_3"/>
    <property type="match status" value="1"/>
</dbReference>
<evidence type="ECO:0000256" key="1">
    <source>
        <dbReference type="ARBA" id="ARBA00022771"/>
    </source>
</evidence>
<evidence type="ECO:0000256" key="3">
    <source>
        <dbReference type="PROSITE-ProRule" id="PRU00175"/>
    </source>
</evidence>
<dbReference type="AlphaFoldDB" id="A0A811KUG7"/>
<protein>
    <recommendedName>
        <fullName evidence="4">RING-type domain-containing protein</fullName>
    </recommendedName>
</protein>
<dbReference type="SUPFAM" id="SSF57850">
    <property type="entry name" value="RING/U-box"/>
    <property type="match status" value="1"/>
</dbReference>
<reference evidence="5" key="1">
    <citation type="submission" date="2020-09" db="EMBL/GenBank/DDBJ databases">
        <authorList>
            <person name="Kikuchi T."/>
        </authorList>
    </citation>
    <scope>NUCLEOTIDE SEQUENCE</scope>
    <source>
        <strain evidence="5">SH1</strain>
    </source>
</reference>
<dbReference type="Proteomes" id="UP000614601">
    <property type="component" value="Unassembled WGS sequence"/>
</dbReference>
<dbReference type="InterPro" id="IPR013083">
    <property type="entry name" value="Znf_RING/FYVE/PHD"/>
</dbReference>
<accession>A0A811KUG7</accession>
<keyword evidence="1 3" id="KW-0863">Zinc-finger</keyword>
<dbReference type="PROSITE" id="PS50089">
    <property type="entry name" value="ZF_RING_2"/>
    <property type="match status" value="1"/>
</dbReference>
<evidence type="ECO:0000259" key="4">
    <source>
        <dbReference type="PROSITE" id="PS50089"/>
    </source>
</evidence>
<evidence type="ECO:0000256" key="2">
    <source>
        <dbReference type="ARBA" id="ARBA00022833"/>
    </source>
</evidence>
<dbReference type="EMBL" id="CAJFCW020000004">
    <property type="protein sequence ID" value="CAG9112214.1"/>
    <property type="molecule type" value="Genomic_DNA"/>
</dbReference>